<keyword evidence="1" id="KW-0521">NADP</keyword>
<dbReference type="GO" id="GO:0016491">
    <property type="term" value="F:oxidoreductase activity"/>
    <property type="evidence" value="ECO:0007669"/>
    <property type="project" value="UniProtKB-KW"/>
</dbReference>
<evidence type="ECO:0000313" key="7">
    <source>
        <dbReference type="Proteomes" id="UP000004510"/>
    </source>
</evidence>
<dbReference type="PRINTS" id="PR00069">
    <property type="entry name" value="ALDKETRDTASE"/>
</dbReference>
<reference evidence="7" key="1">
    <citation type="submission" date="2010-03" db="EMBL/GenBank/DDBJ databases">
        <title>Complete sequence of Mobiluncus curtisii ATCC 43063.</title>
        <authorList>
            <person name="Muzny D."/>
            <person name="Qin X."/>
            <person name="Deng J."/>
            <person name="Jiang H."/>
            <person name="Liu Y."/>
            <person name="Qu J."/>
            <person name="Song X.-Z."/>
            <person name="Zhang L."/>
            <person name="Thornton R."/>
            <person name="Coyle M."/>
            <person name="Francisco L."/>
            <person name="Jackson L."/>
            <person name="Javaid M."/>
            <person name="Korchina V."/>
            <person name="Kovar C."/>
            <person name="Mata R."/>
            <person name="Mathew T."/>
            <person name="Ngo R."/>
            <person name="Nguyen L."/>
            <person name="Nguyen N."/>
            <person name="Okwuonu G."/>
            <person name="Ongeri F."/>
            <person name="Pham C."/>
            <person name="Simmons D."/>
            <person name="Wilczek-Boney K."/>
            <person name="Hale W."/>
            <person name="Jakkamsetti A."/>
            <person name="Pham P."/>
            <person name="Ruth R."/>
            <person name="San Lucas F."/>
            <person name="Warren J."/>
            <person name="Zhang J."/>
            <person name="Zhao Z."/>
            <person name="Zhou C."/>
            <person name="Zhu D."/>
            <person name="Lee S."/>
            <person name="Bess C."/>
            <person name="Blankenburg K."/>
            <person name="Forbes L."/>
            <person name="Fu Q."/>
            <person name="Gubbala S."/>
            <person name="Hirani K."/>
            <person name="Jayaseelan J.C."/>
            <person name="Lara F."/>
            <person name="Munidasa M."/>
            <person name="Palculict T."/>
            <person name="Patil S."/>
            <person name="Pu L.-L."/>
            <person name="Saada N."/>
            <person name="Tang L."/>
            <person name="Weissenberger G."/>
            <person name="Zhu Y."/>
            <person name="Hemphill L."/>
            <person name="Shang Y."/>
            <person name="Youmans B."/>
            <person name="Ayvaz T."/>
            <person name="Ross M."/>
            <person name="Santibanez J."/>
            <person name="Aqrawi P."/>
            <person name="Gross S."/>
            <person name="Joshi V."/>
            <person name="Fowler G."/>
            <person name="Nazareth L."/>
            <person name="Reid J."/>
            <person name="Worley K."/>
            <person name="Petrosino J."/>
            <person name="Highlander S."/>
            <person name="Gibbs R."/>
            <person name="Gibbs R."/>
        </authorList>
    </citation>
    <scope>NUCLEOTIDE SEQUENCE [LARGE SCALE GENOMIC DNA]</scope>
    <source>
        <strain evidence="7">ATCC 43553</strain>
    </source>
</reference>
<comment type="caution">
    <text evidence="6">The sequence shown here is derived from an EMBL/GenBank/DDBJ whole genome shotgun (WGS) entry which is preliminary data.</text>
</comment>
<protein>
    <recommendedName>
        <fullName evidence="4">Protein tas</fullName>
    </recommendedName>
</protein>
<feature type="domain" description="NADP-dependent oxidoreductase" evidence="5">
    <location>
        <begin position="65"/>
        <end position="389"/>
    </location>
</feature>
<dbReference type="SUPFAM" id="SSF51430">
    <property type="entry name" value="NAD(P)-linked oxidoreductase"/>
    <property type="match status" value="1"/>
</dbReference>
<dbReference type="PATRIC" id="fig|742159.3.peg.757"/>
<sequence>MALPVGLRQRMRIARRRQDQGCPQGLSAKRQLLAVRCRLSPIKTRTEQNLKTRKLGRTDLDVSLIGLGTMTWGEQNSEAEAHQQLDYALSRGVNLVDVAEMYPVPPKPETQGLTETYIGTWLARTKRRQDIVLASKVAGPVRDPKRPGHIRDGKTFLDRKNLTEALDASLKRLQTDYLDLYQLHWPDRTTATFGQLNYPWVQDEHTVPIEETLSVLQDFVRAGKVRHVGVSNETPWGLSQFLRHADTQDLPRVVSIQNAYSLLNRVFEIGLSEFTHHEGVGLLAYSPLAMGMLCGKYLNGARPEGARLTRYTRFTRYSNPQAEAATAEYVALAREHGVSPTHMALAWVNQRPFVTSNLIGATTLEQLKENIDSVDVTLSPELLKAIDAIHVRYPNPAP</sequence>
<dbReference type="InterPro" id="IPR023210">
    <property type="entry name" value="NADP_OxRdtase_dom"/>
</dbReference>
<dbReference type="InterPro" id="IPR050523">
    <property type="entry name" value="AKR_Detox_Biosynth"/>
</dbReference>
<dbReference type="NCBIfam" id="NF007912">
    <property type="entry name" value="PRK10625.1"/>
    <property type="match status" value="1"/>
</dbReference>
<dbReference type="Pfam" id="PF00248">
    <property type="entry name" value="Aldo_ket_red"/>
    <property type="match status" value="1"/>
</dbReference>
<name>D4XIH7_9BURK</name>
<dbReference type="eggNOG" id="COG0667">
    <property type="taxonomic scope" value="Bacteria"/>
</dbReference>
<evidence type="ECO:0000313" key="6">
    <source>
        <dbReference type="EMBL" id="EFF73345.1"/>
    </source>
</evidence>
<gene>
    <name evidence="6" type="primary">tas</name>
    <name evidence="6" type="ORF">HMPREF0004_5274</name>
</gene>
<evidence type="ECO:0000256" key="2">
    <source>
        <dbReference type="ARBA" id="ARBA00023002"/>
    </source>
</evidence>
<keyword evidence="2 6" id="KW-0560">Oxidoreductase</keyword>
<evidence type="ECO:0000256" key="4">
    <source>
        <dbReference type="ARBA" id="ARBA00070119"/>
    </source>
</evidence>
<dbReference type="HOGENOM" id="CLU_023205_2_0_4"/>
<dbReference type="EMBL" id="ADMS01000120">
    <property type="protein sequence ID" value="EFF73345.1"/>
    <property type="molecule type" value="Genomic_DNA"/>
</dbReference>
<dbReference type="CDD" id="cd19094">
    <property type="entry name" value="AKR_Tas-like"/>
    <property type="match status" value="1"/>
</dbReference>
<organism evidence="6 7">
    <name type="scientific">Achromobacter piechaudii ATCC 43553</name>
    <dbReference type="NCBI Taxonomy" id="742159"/>
    <lineage>
        <taxon>Bacteria</taxon>
        <taxon>Pseudomonadati</taxon>
        <taxon>Pseudomonadota</taxon>
        <taxon>Betaproteobacteria</taxon>
        <taxon>Burkholderiales</taxon>
        <taxon>Alcaligenaceae</taxon>
        <taxon>Achromobacter</taxon>
    </lineage>
</organism>
<evidence type="ECO:0000259" key="5">
    <source>
        <dbReference type="Pfam" id="PF00248"/>
    </source>
</evidence>
<dbReference type="PANTHER" id="PTHR43364">
    <property type="entry name" value="NADH-SPECIFIC METHYLGLYOXAL REDUCTASE-RELATED"/>
    <property type="match status" value="1"/>
</dbReference>
<evidence type="ECO:0000256" key="3">
    <source>
        <dbReference type="ARBA" id="ARBA00038157"/>
    </source>
</evidence>
<dbReference type="FunFam" id="3.20.20.100:FF:000005">
    <property type="entry name" value="NADP(H)-dependent aldo-keto reductase"/>
    <property type="match status" value="1"/>
</dbReference>
<dbReference type="Proteomes" id="UP000004510">
    <property type="component" value="Unassembled WGS sequence"/>
</dbReference>
<proteinExistence type="inferred from homology"/>
<evidence type="ECO:0000256" key="1">
    <source>
        <dbReference type="ARBA" id="ARBA00022857"/>
    </source>
</evidence>
<accession>D4XIH7</accession>
<dbReference type="PANTHER" id="PTHR43364:SF4">
    <property type="entry name" value="NAD(P)-LINKED OXIDOREDUCTASE SUPERFAMILY PROTEIN"/>
    <property type="match status" value="1"/>
</dbReference>
<comment type="similarity">
    <text evidence="3">Belongs to the aldo/keto reductase family. Aldo/keto reductase 2 subfamily.</text>
</comment>
<dbReference type="Gene3D" id="3.20.20.100">
    <property type="entry name" value="NADP-dependent oxidoreductase domain"/>
    <property type="match status" value="1"/>
</dbReference>
<dbReference type="InterPro" id="IPR036812">
    <property type="entry name" value="NAD(P)_OxRdtase_dom_sf"/>
</dbReference>
<dbReference type="AlphaFoldDB" id="D4XIH7"/>
<dbReference type="InterPro" id="IPR020471">
    <property type="entry name" value="AKR"/>
</dbReference>